<protein>
    <submittedName>
        <fullName evidence="1">Uncharacterized protein</fullName>
    </submittedName>
</protein>
<keyword evidence="2" id="KW-1185">Reference proteome</keyword>
<organism evidence="1 2">
    <name type="scientific">Serratia aquatilis</name>
    <dbReference type="NCBI Taxonomy" id="1737515"/>
    <lineage>
        <taxon>Bacteria</taxon>
        <taxon>Pseudomonadati</taxon>
        <taxon>Pseudomonadota</taxon>
        <taxon>Gammaproteobacteria</taxon>
        <taxon>Enterobacterales</taxon>
        <taxon>Yersiniaceae</taxon>
        <taxon>Serratia</taxon>
    </lineage>
</organism>
<sequence length="44" mass="4914">MPAFTVTLGTVGRTISMALFQQEPQVNTPLLRRATTRARRNALK</sequence>
<accession>A0ABV6EEN4</accession>
<dbReference type="EMBL" id="JBHLXG010000010">
    <property type="protein sequence ID" value="MFC0227370.1"/>
    <property type="molecule type" value="Genomic_DNA"/>
</dbReference>
<reference evidence="1 2" key="1">
    <citation type="submission" date="2024-09" db="EMBL/GenBank/DDBJ databases">
        <authorList>
            <person name="Sun Q."/>
            <person name="Mori K."/>
        </authorList>
    </citation>
    <scope>NUCLEOTIDE SEQUENCE [LARGE SCALE GENOMIC DNA]</scope>
    <source>
        <strain evidence="1 2">CCM 8626</strain>
    </source>
</reference>
<name>A0ABV6EEN4_9GAMM</name>
<gene>
    <name evidence="1" type="ORF">ACFFJ3_12780</name>
</gene>
<dbReference type="RefSeq" id="WP_380675851.1">
    <property type="nucleotide sequence ID" value="NZ_CP173186.1"/>
</dbReference>
<evidence type="ECO:0000313" key="1">
    <source>
        <dbReference type="EMBL" id="MFC0227370.1"/>
    </source>
</evidence>
<comment type="caution">
    <text evidence="1">The sequence shown here is derived from an EMBL/GenBank/DDBJ whole genome shotgun (WGS) entry which is preliminary data.</text>
</comment>
<dbReference type="Proteomes" id="UP001589792">
    <property type="component" value="Unassembled WGS sequence"/>
</dbReference>
<evidence type="ECO:0000313" key="2">
    <source>
        <dbReference type="Proteomes" id="UP001589792"/>
    </source>
</evidence>
<proteinExistence type="predicted"/>